<evidence type="ECO:0000256" key="1">
    <source>
        <dbReference type="SAM" id="MobiDB-lite"/>
    </source>
</evidence>
<proteinExistence type="predicted"/>
<protein>
    <recommendedName>
        <fullName evidence="2">C2 domain-containing protein</fullName>
    </recommendedName>
</protein>
<dbReference type="InterPro" id="IPR035892">
    <property type="entry name" value="C2_domain_sf"/>
</dbReference>
<dbReference type="Proteomes" id="UP000593578">
    <property type="component" value="Unassembled WGS sequence"/>
</dbReference>
<reference evidence="4" key="3">
    <citation type="submission" date="2020-04" db="EMBL/GenBank/DDBJ databases">
        <authorList>
            <person name="Grover C.E."/>
            <person name="Arick M.A. II"/>
            <person name="Thrash A."/>
            <person name="Conover J.L."/>
            <person name="Sanders W.S."/>
            <person name="Peterson D.G."/>
            <person name="Scheffler J.A."/>
            <person name="Scheffler B.E."/>
            <person name="Wendel J.F."/>
        </authorList>
    </citation>
    <scope>NUCLEOTIDE SEQUENCE</scope>
    <source>
        <strain evidence="4">8</strain>
        <tissue evidence="4">Leaf</tissue>
    </source>
</reference>
<dbReference type="GO" id="GO:0006952">
    <property type="term" value="P:defense response"/>
    <property type="evidence" value="ECO:0007669"/>
    <property type="project" value="InterPro"/>
</dbReference>
<name>A0A0D2V1T9_GOSRA</name>
<dbReference type="SMART" id="SM00239">
    <property type="entry name" value="C2"/>
    <property type="match status" value="1"/>
</dbReference>
<dbReference type="EMBL" id="CM001751">
    <property type="protein sequence ID" value="KJB75514.1"/>
    <property type="molecule type" value="Genomic_DNA"/>
</dbReference>
<accession>A0A0D2V1T9</accession>
<dbReference type="PANTHER" id="PTHR32246">
    <property type="entry name" value="INGRESSION PROTEIN FIC1"/>
    <property type="match status" value="1"/>
</dbReference>
<reference evidence="3 5" key="1">
    <citation type="journal article" date="2012" name="Nature">
        <title>Repeated polyploidization of Gossypium genomes and the evolution of spinnable cotton fibres.</title>
        <authorList>
            <person name="Paterson A.H."/>
            <person name="Wendel J.F."/>
            <person name="Gundlach H."/>
            <person name="Guo H."/>
            <person name="Jenkins J."/>
            <person name="Jin D."/>
            <person name="Llewellyn D."/>
            <person name="Showmaker K.C."/>
            <person name="Shu S."/>
            <person name="Udall J."/>
            <person name="Yoo M.J."/>
            <person name="Byers R."/>
            <person name="Chen W."/>
            <person name="Doron-Faigenboim A."/>
            <person name="Duke M.V."/>
            <person name="Gong L."/>
            <person name="Grimwood J."/>
            <person name="Grover C."/>
            <person name="Grupp K."/>
            <person name="Hu G."/>
            <person name="Lee T.H."/>
            <person name="Li J."/>
            <person name="Lin L."/>
            <person name="Liu T."/>
            <person name="Marler B.S."/>
            <person name="Page J.T."/>
            <person name="Roberts A.W."/>
            <person name="Romanel E."/>
            <person name="Sanders W.S."/>
            <person name="Szadkowski E."/>
            <person name="Tan X."/>
            <person name="Tang H."/>
            <person name="Xu C."/>
            <person name="Wang J."/>
            <person name="Wang Z."/>
            <person name="Zhang D."/>
            <person name="Zhang L."/>
            <person name="Ashrafi H."/>
            <person name="Bedon F."/>
            <person name="Bowers J.E."/>
            <person name="Brubaker C.L."/>
            <person name="Chee P.W."/>
            <person name="Das S."/>
            <person name="Gingle A.R."/>
            <person name="Haigler C.H."/>
            <person name="Harker D."/>
            <person name="Hoffmann L.V."/>
            <person name="Hovav R."/>
            <person name="Jones D.C."/>
            <person name="Lemke C."/>
            <person name="Mansoor S."/>
            <person name="ur Rahman M."/>
            <person name="Rainville L.N."/>
            <person name="Rambani A."/>
            <person name="Reddy U.K."/>
            <person name="Rong J.K."/>
            <person name="Saranga Y."/>
            <person name="Scheffler B.E."/>
            <person name="Scheffler J.A."/>
            <person name="Stelly D.M."/>
            <person name="Triplett B.A."/>
            <person name="Van Deynze A."/>
            <person name="Vaslin M.F."/>
            <person name="Waghmare V.N."/>
            <person name="Walford S.A."/>
            <person name="Wright R.J."/>
            <person name="Zaki E.A."/>
            <person name="Zhang T."/>
            <person name="Dennis E.S."/>
            <person name="Mayer K.F."/>
            <person name="Peterson D.G."/>
            <person name="Rokhsar D.S."/>
            <person name="Wang X."/>
            <person name="Schmutz J."/>
        </authorList>
    </citation>
    <scope>NUCLEOTIDE SEQUENCE [LARGE SCALE GENOMIC DNA]</scope>
</reference>
<gene>
    <name evidence="3" type="ORF">B456_012G044800</name>
    <name evidence="4" type="ORF">Gorai_004123</name>
</gene>
<evidence type="ECO:0000313" key="6">
    <source>
        <dbReference type="Proteomes" id="UP000593578"/>
    </source>
</evidence>
<dbReference type="SMR" id="A0A0D2V1T9"/>
<dbReference type="STRING" id="29730.A0A0D2V1T9"/>
<evidence type="ECO:0000259" key="2">
    <source>
        <dbReference type="PROSITE" id="PS50004"/>
    </source>
</evidence>
<evidence type="ECO:0000313" key="3">
    <source>
        <dbReference type="EMBL" id="KJB75514.1"/>
    </source>
</evidence>
<dbReference type="AlphaFoldDB" id="A0A0D2V1T9"/>
<dbReference type="Gramene" id="KJB75514">
    <property type="protein sequence ID" value="KJB75514"/>
    <property type="gene ID" value="B456_012G044800"/>
</dbReference>
<feature type="region of interest" description="Disordered" evidence="1">
    <location>
        <begin position="154"/>
        <end position="173"/>
    </location>
</feature>
<evidence type="ECO:0000313" key="5">
    <source>
        <dbReference type="Proteomes" id="UP000032304"/>
    </source>
</evidence>
<dbReference type="PROSITE" id="PS50004">
    <property type="entry name" value="C2"/>
    <property type="match status" value="1"/>
</dbReference>
<dbReference type="eggNOG" id="ENOG502S08U">
    <property type="taxonomic scope" value="Eukaryota"/>
</dbReference>
<dbReference type="SUPFAM" id="SSF49562">
    <property type="entry name" value="C2 domain (Calcium/lipid-binding domain, CaLB)"/>
    <property type="match status" value="1"/>
</dbReference>
<reference evidence="4 6" key="2">
    <citation type="journal article" date="2019" name="Genome Biol. Evol.">
        <title>Insights into the evolution of the New World diploid cottons (Gossypium, subgenus Houzingenia) based on genome sequencing.</title>
        <authorList>
            <person name="Grover C.E."/>
            <person name="Arick M.A. 2nd"/>
            <person name="Thrash A."/>
            <person name="Conover J.L."/>
            <person name="Sanders W.S."/>
            <person name="Peterson D.G."/>
            <person name="Frelichowski J.E."/>
            <person name="Scheffler J.A."/>
            <person name="Scheffler B.E."/>
            <person name="Wendel J.F."/>
        </authorList>
    </citation>
    <scope>NUCLEOTIDE SEQUENCE [LARGE SCALE GENOMIC DNA]</scope>
    <source>
        <strain evidence="4">8</strain>
        <tissue evidence="4">Leaf</tissue>
    </source>
</reference>
<dbReference type="CDD" id="cd04051">
    <property type="entry name" value="C2_SRC2_like"/>
    <property type="match status" value="1"/>
</dbReference>
<dbReference type="Pfam" id="PF00168">
    <property type="entry name" value="C2"/>
    <property type="match status" value="1"/>
</dbReference>
<keyword evidence="5" id="KW-1185">Reference proteome</keyword>
<organism evidence="3 5">
    <name type="scientific">Gossypium raimondii</name>
    <name type="common">Peruvian cotton</name>
    <name type="synonym">Gossypium klotzschianum subsp. raimondii</name>
    <dbReference type="NCBI Taxonomy" id="29730"/>
    <lineage>
        <taxon>Eukaryota</taxon>
        <taxon>Viridiplantae</taxon>
        <taxon>Streptophyta</taxon>
        <taxon>Embryophyta</taxon>
        <taxon>Tracheophyta</taxon>
        <taxon>Spermatophyta</taxon>
        <taxon>Magnoliopsida</taxon>
        <taxon>eudicotyledons</taxon>
        <taxon>Gunneridae</taxon>
        <taxon>Pentapetalae</taxon>
        <taxon>rosids</taxon>
        <taxon>malvids</taxon>
        <taxon>Malvales</taxon>
        <taxon>Malvaceae</taxon>
        <taxon>Malvoideae</taxon>
        <taxon>Gossypium</taxon>
    </lineage>
</organism>
<dbReference type="OMA" id="TIIMEEQ"/>
<dbReference type="InterPro" id="IPR044750">
    <property type="entry name" value="C2_SRC2/BAP"/>
</dbReference>
<feature type="region of interest" description="Disordered" evidence="1">
    <location>
        <begin position="42"/>
        <end position="64"/>
    </location>
</feature>
<dbReference type="Gene3D" id="2.60.40.150">
    <property type="entry name" value="C2 domain"/>
    <property type="match status" value="1"/>
</dbReference>
<sequence length="264" mass="30127">MDWQSLELKLVSCRDLKAFNFFQKLSAYSVVSIVIINEQPKKKEEHPQKKHLQRQKTGIAKGGKNPEWNHVFEFDLESLPPEESDHLFLKFDLRADGLVNRTIGEVRVPLKALIDDFCGVVRFVSYQVRDSDGKPNGVLNFSYKLKGKVKTNGNYDDSPRLIQSSSPEKSTQCSSDKIVYPKVEVDDNNNQSWRREIVRYPSLDDACNTGPVFQWQTAGTGSYYSSRNMVTLVPGGYLDPYSRSSPVVQPSVTYWYTVEPTMLQ</sequence>
<dbReference type="Proteomes" id="UP000032304">
    <property type="component" value="Chromosome 12"/>
</dbReference>
<evidence type="ECO:0000313" key="4">
    <source>
        <dbReference type="EMBL" id="MBA0600929.1"/>
    </source>
</evidence>
<dbReference type="PANTHER" id="PTHR32246:SF28">
    <property type="entry name" value="C2 DOMAIN-CONTAINING PROTEIN"/>
    <property type="match status" value="1"/>
</dbReference>
<feature type="domain" description="C2" evidence="2">
    <location>
        <begin position="1"/>
        <end position="125"/>
    </location>
</feature>
<dbReference type="EMBL" id="JABEZZ010000012">
    <property type="protein sequence ID" value="MBA0600929.1"/>
    <property type="molecule type" value="Genomic_DNA"/>
</dbReference>
<dbReference type="InterPro" id="IPR000008">
    <property type="entry name" value="C2_dom"/>
</dbReference>